<feature type="compositionally biased region" description="Basic and acidic residues" evidence="1">
    <location>
        <begin position="396"/>
        <end position="414"/>
    </location>
</feature>
<evidence type="ECO:0000256" key="1">
    <source>
        <dbReference type="SAM" id="MobiDB-lite"/>
    </source>
</evidence>
<accession>A0ABR1QHU0</accession>
<comment type="caution">
    <text evidence="2">The sequence shown here is derived from an EMBL/GenBank/DDBJ whole genome shotgun (WGS) entry which is preliminary data.</text>
</comment>
<sequence length="579" mass="63949">MYCATLLDQTAAAAFANEAVQMWQFGKSVEVGAEAEEAVLSIRSTTSNELESLPHEHLVPVAIRHLTDSCDSGRGEEQLEKLGEDSQGKPRLEQGTLSEKLEFANQQAQIISADDTPGSGEQETQREHLVRHINQFTKPESPEPVTKVTSKGKGKAVACDWKGDPVEPQPDPPEIQYDDLSHEPAAKSQKQEGHSTQERTGGSTKGSAYNTNQPKQHQELLEDLVQEPTSKPAQSSTPMPAGVFAPRPTPASDKETNKKPSKDSGNDSTKKSTKDSGNDPTKKSFREFSLERFEKPSSSKGKNADKEPTKSGEQLPGELHVQARSKAPGHHKQPSAEDANSDKSTQGKGPDPQPKNTRNHHVCEYFHEHSPEASQDAGSEKHIFVLDPEPMADEPESTREKQKKDHEHAGHDEAIGVIHQADCEEHPEATEEHLVADNPRLGKMIAVYQKIEAKVGRSEEDKEKRAWAKSEAKEEKEQKERAKREAKEKKALERQERKEKRAQEKQERRAEREKQMRERRAAPGAQAAPGAPGARRNSSSMQRQIMERQMHANAAANATEITVANNTAKSTANAMSSVV</sequence>
<reference evidence="2 3" key="1">
    <citation type="submission" date="2023-01" db="EMBL/GenBank/DDBJ databases">
        <title>Analysis of 21 Apiospora genomes using comparative genomics revels a genus with tremendous synthesis potential of carbohydrate active enzymes and secondary metabolites.</title>
        <authorList>
            <person name="Sorensen T."/>
        </authorList>
    </citation>
    <scope>NUCLEOTIDE SEQUENCE [LARGE SCALE GENOMIC DNA]</scope>
    <source>
        <strain evidence="2 3">CBS 24483</strain>
    </source>
</reference>
<feature type="region of interest" description="Disordered" evidence="1">
    <location>
        <begin position="71"/>
        <end position="91"/>
    </location>
</feature>
<dbReference type="EMBL" id="JAQQWE010000004">
    <property type="protein sequence ID" value="KAK7956302.1"/>
    <property type="molecule type" value="Genomic_DNA"/>
</dbReference>
<name>A0ABR1QHU0_9PEZI</name>
<feature type="compositionally biased region" description="Basic and acidic residues" evidence="1">
    <location>
        <begin position="361"/>
        <end position="371"/>
    </location>
</feature>
<evidence type="ECO:0000313" key="2">
    <source>
        <dbReference type="EMBL" id="KAK7956302.1"/>
    </source>
</evidence>
<organism evidence="2 3">
    <name type="scientific">Apiospora aurea</name>
    <dbReference type="NCBI Taxonomy" id="335848"/>
    <lineage>
        <taxon>Eukaryota</taxon>
        <taxon>Fungi</taxon>
        <taxon>Dikarya</taxon>
        <taxon>Ascomycota</taxon>
        <taxon>Pezizomycotina</taxon>
        <taxon>Sordariomycetes</taxon>
        <taxon>Xylariomycetidae</taxon>
        <taxon>Amphisphaeriales</taxon>
        <taxon>Apiosporaceae</taxon>
        <taxon>Apiospora</taxon>
    </lineage>
</organism>
<feature type="compositionally biased region" description="Polar residues" evidence="1">
    <location>
        <begin position="227"/>
        <end position="238"/>
    </location>
</feature>
<proteinExistence type="predicted"/>
<evidence type="ECO:0000313" key="3">
    <source>
        <dbReference type="Proteomes" id="UP001391051"/>
    </source>
</evidence>
<feature type="compositionally biased region" description="Polar residues" evidence="1">
    <location>
        <begin position="198"/>
        <end position="215"/>
    </location>
</feature>
<feature type="compositionally biased region" description="Basic and acidic residues" evidence="1">
    <location>
        <begin position="179"/>
        <end position="197"/>
    </location>
</feature>
<dbReference type="Proteomes" id="UP001391051">
    <property type="component" value="Unassembled WGS sequence"/>
</dbReference>
<dbReference type="GeneID" id="92074808"/>
<feature type="region of interest" description="Disordered" evidence="1">
    <location>
        <begin position="452"/>
        <end position="553"/>
    </location>
</feature>
<feature type="compositionally biased region" description="Basic and acidic residues" evidence="1">
    <location>
        <begin position="252"/>
        <end position="310"/>
    </location>
</feature>
<keyword evidence="3" id="KW-1185">Reference proteome</keyword>
<feature type="compositionally biased region" description="Basic and acidic residues" evidence="1">
    <location>
        <begin position="452"/>
        <end position="521"/>
    </location>
</feature>
<gene>
    <name evidence="2" type="ORF">PG986_005524</name>
</gene>
<feature type="compositionally biased region" description="Low complexity" evidence="1">
    <location>
        <begin position="522"/>
        <end position="536"/>
    </location>
</feature>
<dbReference type="RefSeq" id="XP_066701608.1">
    <property type="nucleotide sequence ID" value="XM_066841746.1"/>
</dbReference>
<feature type="region of interest" description="Disordered" evidence="1">
    <location>
        <begin position="135"/>
        <end position="415"/>
    </location>
</feature>
<protein>
    <submittedName>
        <fullName evidence="2">Uncharacterized protein</fullName>
    </submittedName>
</protein>